<gene>
    <name evidence="11" type="ORF">BWZ43_08700</name>
</gene>
<keyword evidence="12" id="KW-1185">Reference proteome</keyword>
<name>A0A8E2IF53_9BACI</name>
<dbReference type="PANTHER" id="PTHR32248">
    <property type="entry name" value="RNA POLYMERASE SIGMA-54 FACTOR"/>
    <property type="match status" value="1"/>
</dbReference>
<evidence type="ECO:0000256" key="7">
    <source>
        <dbReference type="ARBA" id="ARBA00023125"/>
    </source>
</evidence>
<evidence type="ECO:0000259" key="10">
    <source>
        <dbReference type="Pfam" id="PF04963"/>
    </source>
</evidence>
<dbReference type="InterPro" id="IPR007634">
    <property type="entry name" value="RNA_pol_sigma_54_DNA-bd"/>
</dbReference>
<keyword evidence="3" id="KW-0808">Transferase</keyword>
<dbReference type="RefSeq" id="WP_078109969.1">
    <property type="nucleotide sequence ID" value="NZ_CP065424.1"/>
</dbReference>
<dbReference type="PROSITE" id="PS00718">
    <property type="entry name" value="SIGMA54_2"/>
    <property type="match status" value="1"/>
</dbReference>
<dbReference type="Proteomes" id="UP000189761">
    <property type="component" value="Unassembled WGS sequence"/>
</dbReference>
<comment type="similarity">
    <text evidence="1">Belongs to the sigma-54 factor family.</text>
</comment>
<dbReference type="GO" id="GO:0016779">
    <property type="term" value="F:nucleotidyltransferase activity"/>
    <property type="evidence" value="ECO:0007669"/>
    <property type="project" value="UniProtKB-KW"/>
</dbReference>
<dbReference type="GO" id="GO:0006352">
    <property type="term" value="P:DNA-templated transcription initiation"/>
    <property type="evidence" value="ECO:0007669"/>
    <property type="project" value="InterPro"/>
</dbReference>
<evidence type="ECO:0000256" key="6">
    <source>
        <dbReference type="ARBA" id="ARBA00023082"/>
    </source>
</evidence>
<feature type="domain" description="RNA polymerase sigma factor 54 core-binding" evidence="10">
    <location>
        <begin position="82"/>
        <end position="269"/>
    </location>
</feature>
<dbReference type="Pfam" id="PF04963">
    <property type="entry name" value="Sigma54_CBD"/>
    <property type="match status" value="1"/>
</dbReference>
<evidence type="ECO:0000313" key="11">
    <source>
        <dbReference type="EMBL" id="OOP68776.1"/>
    </source>
</evidence>
<evidence type="ECO:0000256" key="2">
    <source>
        <dbReference type="ARBA" id="ARBA00022478"/>
    </source>
</evidence>
<dbReference type="PIRSF" id="PIRSF000774">
    <property type="entry name" value="RpoN"/>
    <property type="match status" value="1"/>
</dbReference>
<evidence type="ECO:0000256" key="3">
    <source>
        <dbReference type="ARBA" id="ARBA00022679"/>
    </source>
</evidence>
<reference evidence="11 12" key="1">
    <citation type="submission" date="2017-01" db="EMBL/GenBank/DDBJ databases">
        <title>Draft genome sequence of Bacillus oleronius.</title>
        <authorList>
            <person name="Allam M."/>
        </authorList>
    </citation>
    <scope>NUCLEOTIDE SEQUENCE [LARGE SCALE GENOMIC DNA]</scope>
    <source>
        <strain evidence="11 12">DSM 9356</strain>
    </source>
</reference>
<dbReference type="InterPro" id="IPR038709">
    <property type="entry name" value="RpoN_core-bd_sf"/>
</dbReference>
<evidence type="ECO:0000313" key="12">
    <source>
        <dbReference type="Proteomes" id="UP000189761"/>
    </source>
</evidence>
<feature type="domain" description="RNA polymerase sigma factor 54 DNA-binding" evidence="9">
    <location>
        <begin position="283"/>
        <end position="445"/>
    </location>
</feature>
<keyword evidence="6" id="KW-0731">Sigma factor</keyword>
<protein>
    <submittedName>
        <fullName evidence="11">RNA polymerase sigma-54 factor</fullName>
    </submittedName>
</protein>
<dbReference type="GO" id="GO:0001216">
    <property type="term" value="F:DNA-binding transcription activator activity"/>
    <property type="evidence" value="ECO:0007669"/>
    <property type="project" value="InterPro"/>
</dbReference>
<dbReference type="InterPro" id="IPR000394">
    <property type="entry name" value="RNA_pol_sigma_54"/>
</dbReference>
<sequence length="447" mass="52246">MNLQFGLYQQQSLKLTMTQELKQAIELLQYSSQELVSFLEEKAIENPLIQLEHTNVKYIDLHSDGSKKRKSYKNERDYKQWIDQISQSSINLQDYLFMQLSLKTLTNSEKAVLSYLIYNLDSNGYLTVPIEEVAKKNDVELVVVNRCLDILHGLEPVGVGARNLQECLLLQVNQKKDCPTLVNTILTQYFLEFADRKWKPLSKQLGVEINEIQWAADYIKTLNPRPGAAYHSEKAQYIVPDLIVTLENDTIELDLFQKHLPNVQFQKDYYKMMSSYKDQQVKHFLKEKTQDYQWIMRSLQQRKETLLKVGMAIIQKQYDFFLKGPEYLKPLTMKEISEEINVHESTVSRSVREKFIQTPFGTYELRYFFSTSIMKSNSIDEVDQASAQQVKMRISHLIEHENKLKPLSDQGIADDLKNEGIIISRRTVAKYRDQLNIPSSSKRKRFA</sequence>
<dbReference type="GO" id="GO:0003677">
    <property type="term" value="F:DNA binding"/>
    <property type="evidence" value="ECO:0007669"/>
    <property type="project" value="UniProtKB-KW"/>
</dbReference>
<dbReference type="InterPro" id="IPR007046">
    <property type="entry name" value="RNA_pol_sigma_54_core-bd"/>
</dbReference>
<dbReference type="Pfam" id="PF04552">
    <property type="entry name" value="Sigma54_DBD"/>
    <property type="match status" value="1"/>
</dbReference>
<dbReference type="PRINTS" id="PR00045">
    <property type="entry name" value="SIGMA54FCT"/>
</dbReference>
<accession>A0A8E2IF53</accession>
<keyword evidence="4" id="KW-0548">Nucleotidyltransferase</keyword>
<dbReference type="GO" id="GO:0016987">
    <property type="term" value="F:sigma factor activity"/>
    <property type="evidence" value="ECO:0007669"/>
    <property type="project" value="UniProtKB-KW"/>
</dbReference>
<dbReference type="Pfam" id="PF00309">
    <property type="entry name" value="Sigma54_AID"/>
    <property type="match status" value="1"/>
</dbReference>
<dbReference type="NCBIfam" id="TIGR02395">
    <property type="entry name" value="rpoN_sigma"/>
    <property type="match status" value="1"/>
</dbReference>
<evidence type="ECO:0000256" key="5">
    <source>
        <dbReference type="ARBA" id="ARBA00023015"/>
    </source>
</evidence>
<evidence type="ECO:0000259" key="9">
    <source>
        <dbReference type="Pfam" id="PF04552"/>
    </source>
</evidence>
<dbReference type="Gene3D" id="1.10.10.1330">
    <property type="entry name" value="RNA polymerase sigma-54 factor, core-binding domain"/>
    <property type="match status" value="1"/>
</dbReference>
<dbReference type="GO" id="GO:0000428">
    <property type="term" value="C:DNA-directed RNA polymerase complex"/>
    <property type="evidence" value="ECO:0007669"/>
    <property type="project" value="UniProtKB-KW"/>
</dbReference>
<keyword evidence="2" id="KW-0240">DNA-directed RNA polymerase</keyword>
<evidence type="ECO:0000256" key="4">
    <source>
        <dbReference type="ARBA" id="ARBA00022695"/>
    </source>
</evidence>
<evidence type="ECO:0000256" key="8">
    <source>
        <dbReference type="ARBA" id="ARBA00023163"/>
    </source>
</evidence>
<evidence type="ECO:0000256" key="1">
    <source>
        <dbReference type="ARBA" id="ARBA00008798"/>
    </source>
</evidence>
<keyword evidence="8" id="KW-0804">Transcription</keyword>
<dbReference type="PROSITE" id="PS50044">
    <property type="entry name" value="SIGMA54_3"/>
    <property type="match status" value="1"/>
</dbReference>
<proteinExistence type="inferred from homology"/>
<keyword evidence="5" id="KW-0805">Transcription regulation</keyword>
<keyword evidence="7" id="KW-0238">DNA-binding</keyword>
<dbReference type="Gene3D" id="1.10.10.60">
    <property type="entry name" value="Homeodomain-like"/>
    <property type="match status" value="1"/>
</dbReference>
<dbReference type="AlphaFoldDB" id="A0A8E2IF53"/>
<comment type="caution">
    <text evidence="11">The sequence shown here is derived from an EMBL/GenBank/DDBJ whole genome shotgun (WGS) entry which is preliminary data.</text>
</comment>
<dbReference type="PANTHER" id="PTHR32248:SF4">
    <property type="entry name" value="RNA POLYMERASE SIGMA-54 FACTOR"/>
    <property type="match status" value="1"/>
</dbReference>
<dbReference type="EMBL" id="MTLA01000082">
    <property type="protein sequence ID" value="OOP68776.1"/>
    <property type="molecule type" value="Genomic_DNA"/>
</dbReference>
<organism evidence="11 12">
    <name type="scientific">Heyndrickxia oleronia</name>
    <dbReference type="NCBI Taxonomy" id="38875"/>
    <lineage>
        <taxon>Bacteria</taxon>
        <taxon>Bacillati</taxon>
        <taxon>Bacillota</taxon>
        <taxon>Bacilli</taxon>
        <taxon>Bacillales</taxon>
        <taxon>Bacillaceae</taxon>
        <taxon>Heyndrickxia</taxon>
    </lineage>
</organism>